<proteinExistence type="inferred from homology"/>
<evidence type="ECO:0000256" key="3">
    <source>
        <dbReference type="ARBA" id="ARBA00022679"/>
    </source>
</evidence>
<feature type="transmembrane region" description="Helical" evidence="7">
    <location>
        <begin position="117"/>
        <end position="138"/>
    </location>
</feature>
<dbReference type="Pfam" id="PF01790">
    <property type="entry name" value="LGT"/>
    <property type="match status" value="1"/>
</dbReference>
<evidence type="ECO:0008006" key="10">
    <source>
        <dbReference type="Google" id="ProtNLM"/>
    </source>
</evidence>
<feature type="transmembrane region" description="Helical" evidence="7">
    <location>
        <begin position="45"/>
        <end position="67"/>
    </location>
</feature>
<organism evidence="8 9">
    <name type="scientific">Candidatus Woykebacteria bacterium RBG_13_40_15</name>
    <dbReference type="NCBI Taxonomy" id="1802593"/>
    <lineage>
        <taxon>Bacteria</taxon>
        <taxon>Candidatus Woykeibacteriota</taxon>
    </lineage>
</organism>
<evidence type="ECO:0000256" key="2">
    <source>
        <dbReference type="ARBA" id="ARBA00022475"/>
    </source>
</evidence>
<dbReference type="PANTHER" id="PTHR30589">
    <property type="entry name" value="PROLIPOPROTEIN DIACYLGLYCERYL TRANSFERASE"/>
    <property type="match status" value="1"/>
</dbReference>
<dbReference type="GO" id="GO:0042158">
    <property type="term" value="P:lipoprotein biosynthetic process"/>
    <property type="evidence" value="ECO:0007669"/>
    <property type="project" value="InterPro"/>
</dbReference>
<gene>
    <name evidence="8" type="ORF">A2172_01985</name>
</gene>
<evidence type="ECO:0000256" key="6">
    <source>
        <dbReference type="ARBA" id="ARBA00023136"/>
    </source>
</evidence>
<protein>
    <recommendedName>
        <fullName evidence="10">Phosphatidylglycerol--prolipoprotein diacylglyceryl transferase</fullName>
    </recommendedName>
</protein>
<reference evidence="8 9" key="1">
    <citation type="journal article" date="2016" name="Nat. Commun.">
        <title>Thousands of microbial genomes shed light on interconnected biogeochemical processes in an aquifer system.</title>
        <authorList>
            <person name="Anantharaman K."/>
            <person name="Brown C.T."/>
            <person name="Hug L.A."/>
            <person name="Sharon I."/>
            <person name="Castelle C.J."/>
            <person name="Probst A.J."/>
            <person name="Thomas B.C."/>
            <person name="Singh A."/>
            <person name="Wilkins M.J."/>
            <person name="Karaoz U."/>
            <person name="Brodie E.L."/>
            <person name="Williams K.H."/>
            <person name="Hubbard S.S."/>
            <person name="Banfield J.F."/>
        </authorList>
    </citation>
    <scope>NUCLEOTIDE SEQUENCE [LARGE SCALE GENOMIC DNA]</scope>
</reference>
<keyword evidence="6 7" id="KW-0472">Membrane</keyword>
<dbReference type="GO" id="GO:0005886">
    <property type="term" value="C:plasma membrane"/>
    <property type="evidence" value="ECO:0007669"/>
    <property type="project" value="InterPro"/>
</dbReference>
<keyword evidence="4 7" id="KW-0812">Transmembrane</keyword>
<evidence type="ECO:0000313" key="8">
    <source>
        <dbReference type="EMBL" id="OGY23129.1"/>
    </source>
</evidence>
<dbReference type="AlphaFoldDB" id="A0A1G1W644"/>
<dbReference type="Proteomes" id="UP000176631">
    <property type="component" value="Unassembled WGS sequence"/>
</dbReference>
<dbReference type="GO" id="GO:0008961">
    <property type="term" value="F:phosphatidylglycerol-prolipoprotein diacylglyceryl transferase activity"/>
    <property type="evidence" value="ECO:0007669"/>
    <property type="project" value="InterPro"/>
</dbReference>
<name>A0A1G1W644_9BACT</name>
<keyword evidence="5 7" id="KW-1133">Transmembrane helix</keyword>
<accession>A0A1G1W644</accession>
<comment type="caution">
    <text evidence="8">The sequence shown here is derived from an EMBL/GenBank/DDBJ whole genome shotgun (WGS) entry which is preliminary data.</text>
</comment>
<feature type="transmembrane region" description="Helical" evidence="7">
    <location>
        <begin position="13"/>
        <end position="33"/>
    </location>
</feature>
<feature type="transmembrane region" description="Helical" evidence="7">
    <location>
        <begin position="162"/>
        <end position="182"/>
    </location>
</feature>
<evidence type="ECO:0000256" key="4">
    <source>
        <dbReference type="ARBA" id="ARBA00022692"/>
    </source>
</evidence>
<evidence type="ECO:0000256" key="1">
    <source>
        <dbReference type="ARBA" id="ARBA00007150"/>
    </source>
</evidence>
<evidence type="ECO:0000313" key="9">
    <source>
        <dbReference type="Proteomes" id="UP000176631"/>
    </source>
</evidence>
<feature type="transmembrane region" description="Helical" evidence="7">
    <location>
        <begin position="87"/>
        <end position="105"/>
    </location>
</feature>
<evidence type="ECO:0000256" key="5">
    <source>
        <dbReference type="ARBA" id="ARBA00022989"/>
    </source>
</evidence>
<comment type="similarity">
    <text evidence="1">Belongs to the Lgt family.</text>
</comment>
<feature type="transmembrane region" description="Helical" evidence="7">
    <location>
        <begin position="194"/>
        <end position="213"/>
    </location>
</feature>
<dbReference type="InterPro" id="IPR001640">
    <property type="entry name" value="Lgt"/>
</dbReference>
<keyword evidence="2" id="KW-1003">Cell membrane</keyword>
<feature type="transmembrane region" description="Helical" evidence="7">
    <location>
        <begin position="225"/>
        <end position="244"/>
    </location>
</feature>
<dbReference type="PANTHER" id="PTHR30589:SF0">
    <property type="entry name" value="PHOSPHATIDYLGLYCEROL--PROLIPOPROTEIN DIACYLGLYCERYL TRANSFERASE"/>
    <property type="match status" value="1"/>
</dbReference>
<dbReference type="EMBL" id="MHCP01000028">
    <property type="protein sequence ID" value="OGY23129.1"/>
    <property type="molecule type" value="Genomic_DNA"/>
</dbReference>
<sequence length="273" mass="31084">MFPVLFKIGSTTIYSWGFFLGLAYLAGTFIFWREGKRQGYNEEKLFDFSIFALIAALVGGRALFVILNWDLFRDDQILAFYFWQGGYAYYGALLLVFLISLYLVRVWRWSFFQIADIASLSGLAALSIGSIGAFLAGLNFGKLSSLPWAVTFPSLLGARHPVQLYEATSYFLLFLILYILYFKNLAGTNMKSGKVFFSFLILSSLVQVITAYFHAQITYLGPVPLNSAISGAIAILSIVALYYLQIRDIRNDVRVFLKTLFVLNWRILRRLKF</sequence>
<dbReference type="STRING" id="1802593.A2172_01985"/>
<keyword evidence="3" id="KW-0808">Transferase</keyword>
<evidence type="ECO:0000256" key="7">
    <source>
        <dbReference type="SAM" id="Phobius"/>
    </source>
</evidence>